<protein>
    <recommendedName>
        <fullName evidence="3">Secreted protein</fullName>
    </recommendedName>
</protein>
<feature type="chain" id="PRO_5002044873" description="Secreted protein" evidence="1">
    <location>
        <begin position="22"/>
        <end position="80"/>
    </location>
</feature>
<dbReference type="AlphaFoldDB" id="A0A0A9GBY0"/>
<keyword evidence="1" id="KW-0732">Signal</keyword>
<evidence type="ECO:0000313" key="2">
    <source>
        <dbReference type="EMBL" id="JAE22007.1"/>
    </source>
</evidence>
<dbReference type="EMBL" id="GBRH01175889">
    <property type="protein sequence ID" value="JAE22007.1"/>
    <property type="molecule type" value="Transcribed_RNA"/>
</dbReference>
<reference evidence="2" key="2">
    <citation type="journal article" date="2015" name="Data Brief">
        <title>Shoot transcriptome of the giant reed, Arundo donax.</title>
        <authorList>
            <person name="Barrero R.A."/>
            <person name="Guerrero F.D."/>
            <person name="Moolhuijzen P."/>
            <person name="Goolsby J.A."/>
            <person name="Tidwell J."/>
            <person name="Bellgard S.E."/>
            <person name="Bellgard M.I."/>
        </authorList>
    </citation>
    <scope>NUCLEOTIDE SEQUENCE</scope>
    <source>
        <tissue evidence="2">Shoot tissue taken approximately 20 cm above the soil surface</tissue>
    </source>
</reference>
<feature type="signal peptide" evidence="1">
    <location>
        <begin position="1"/>
        <end position="21"/>
    </location>
</feature>
<organism evidence="2">
    <name type="scientific">Arundo donax</name>
    <name type="common">Giant reed</name>
    <name type="synonym">Donax arundinaceus</name>
    <dbReference type="NCBI Taxonomy" id="35708"/>
    <lineage>
        <taxon>Eukaryota</taxon>
        <taxon>Viridiplantae</taxon>
        <taxon>Streptophyta</taxon>
        <taxon>Embryophyta</taxon>
        <taxon>Tracheophyta</taxon>
        <taxon>Spermatophyta</taxon>
        <taxon>Magnoliopsida</taxon>
        <taxon>Liliopsida</taxon>
        <taxon>Poales</taxon>
        <taxon>Poaceae</taxon>
        <taxon>PACMAD clade</taxon>
        <taxon>Arundinoideae</taxon>
        <taxon>Arundineae</taxon>
        <taxon>Arundo</taxon>
    </lineage>
</organism>
<reference evidence="2" key="1">
    <citation type="submission" date="2014-09" db="EMBL/GenBank/DDBJ databases">
        <authorList>
            <person name="Magalhaes I.L.F."/>
            <person name="Oliveira U."/>
            <person name="Santos F.R."/>
            <person name="Vidigal T.H.D.A."/>
            <person name="Brescovit A.D."/>
            <person name="Santos A.J."/>
        </authorList>
    </citation>
    <scope>NUCLEOTIDE SEQUENCE</scope>
    <source>
        <tissue evidence="2">Shoot tissue taken approximately 20 cm above the soil surface</tissue>
    </source>
</reference>
<evidence type="ECO:0000256" key="1">
    <source>
        <dbReference type="SAM" id="SignalP"/>
    </source>
</evidence>
<accession>A0A0A9GBY0</accession>
<proteinExistence type="predicted"/>
<name>A0A0A9GBY0_ARUDO</name>
<sequence>MNNKIIKCTLPILMLLRTTDGITTGNTQYLHVKKNKRPVLIPRISHVGPDYNTWNCDHFTSADRINFMATYCTNFPSPGY</sequence>
<evidence type="ECO:0008006" key="3">
    <source>
        <dbReference type="Google" id="ProtNLM"/>
    </source>
</evidence>